<dbReference type="AlphaFoldDB" id="A0A5U0XKM8"/>
<dbReference type="GO" id="GO:0003697">
    <property type="term" value="F:single-stranded DNA binding"/>
    <property type="evidence" value="ECO:0007669"/>
    <property type="project" value="InterPro"/>
</dbReference>
<proteinExistence type="predicted"/>
<dbReference type="EMBL" id="AAGJBO010000069">
    <property type="protein sequence ID" value="EBO6127704.1"/>
    <property type="molecule type" value="Genomic_DNA"/>
</dbReference>
<dbReference type="Pfam" id="PF08804">
    <property type="entry name" value="gp32"/>
    <property type="match status" value="1"/>
</dbReference>
<evidence type="ECO:0000313" key="3">
    <source>
        <dbReference type="EMBL" id="EBO4585977.1"/>
    </source>
</evidence>
<evidence type="ECO:0000313" key="4">
    <source>
        <dbReference type="EMBL" id="EBO6127704.1"/>
    </source>
</evidence>
<comment type="caution">
    <text evidence="4">The sequence shown here is derived from an EMBL/GenBank/DDBJ whole genome shotgun (WGS) entry which is preliminary data.</text>
</comment>
<reference evidence="3" key="1">
    <citation type="submission" date="2018-06" db="EMBL/GenBank/DDBJ databases">
        <authorList>
            <consortium name="PulseNet: The National Subtyping Network for Foodborne Disease Surveillance"/>
            <person name="Tarr C.L."/>
            <person name="Trees E."/>
            <person name="Katz L.S."/>
            <person name="Carleton-Romer H.A."/>
            <person name="Stroika S."/>
            <person name="Kucerova Z."/>
            <person name="Roache K.F."/>
            <person name="Sabol A.L."/>
            <person name="Besser J."/>
            <person name="Gerner-Smidt P."/>
        </authorList>
    </citation>
    <scope>NUCLEOTIDE SEQUENCE</scope>
    <source>
        <strain evidence="3">PNUSAS042591</strain>
    </source>
</reference>
<feature type="domain" description="Bacteriophage T4 Gp32 single-stranded DNA-binding" evidence="2">
    <location>
        <begin position="30"/>
        <end position="230"/>
    </location>
</feature>
<feature type="compositionally biased region" description="Low complexity" evidence="1">
    <location>
        <begin position="320"/>
        <end position="339"/>
    </location>
</feature>
<organism evidence="4">
    <name type="scientific">Salmonella enterica</name>
    <name type="common">Salmonella choleraesuis</name>
    <dbReference type="NCBI Taxonomy" id="28901"/>
    <lineage>
        <taxon>Bacteria</taxon>
        <taxon>Pseudomonadati</taxon>
        <taxon>Pseudomonadota</taxon>
        <taxon>Gammaproteobacteria</taxon>
        <taxon>Enterobacterales</taxon>
        <taxon>Enterobacteriaceae</taxon>
        <taxon>Salmonella</taxon>
    </lineage>
</organism>
<gene>
    <name evidence="3" type="ORF">DNE36_20050</name>
    <name evidence="4" type="ORF">DU032_23415</name>
</gene>
<dbReference type="Gene3D" id="3.90.198.10">
    <property type="entry name" value="Replication Fork Single-Stranded Dna Binding Protein"/>
    <property type="match status" value="1"/>
</dbReference>
<dbReference type="EMBL" id="AAGIOR010000016">
    <property type="protein sequence ID" value="EBO4585977.1"/>
    <property type="molecule type" value="Genomic_DNA"/>
</dbReference>
<dbReference type="InterPro" id="IPR044947">
    <property type="entry name" value="Phage_T4_Gp32_ssDNA-bd_sf"/>
</dbReference>
<dbReference type="InterPro" id="IPR012339">
    <property type="entry name" value="Phage_T4_Gp32_ssDNA-bd"/>
</dbReference>
<name>A0A5U0XKM8_SALER</name>
<evidence type="ECO:0000259" key="2">
    <source>
        <dbReference type="Pfam" id="PF08804"/>
    </source>
</evidence>
<evidence type="ECO:0000256" key="1">
    <source>
        <dbReference type="SAM" id="MobiDB-lite"/>
    </source>
</evidence>
<protein>
    <submittedName>
        <fullName evidence="4">Regulator</fullName>
    </submittedName>
</protein>
<reference evidence="4" key="2">
    <citation type="submission" date="2018-07" db="EMBL/GenBank/DDBJ databases">
        <authorList>
            <consortium name="GenomeTrakr network: Whole genome sequencing for foodborne pathogen traceback"/>
        </authorList>
    </citation>
    <scope>NUCLEOTIDE SEQUENCE</scope>
    <source>
        <strain evidence="4">FSIS11811731</strain>
    </source>
</reference>
<feature type="compositionally biased region" description="Basic and acidic residues" evidence="1">
    <location>
        <begin position="303"/>
        <end position="317"/>
    </location>
</feature>
<sequence>MSKSLLDLLNKTRGDIASKRGNNIDLTRMKDGNNYLRIFPNKDDPNGVFFQTFGMHYVKHQNEEGKEVTTAYICEQHTHGHACQLCEMVMEGRARFKGNKAMEERIGQMRATPRYLVNGVLSAREDFADVEKCQLIELPATVFDDICKVMSEDIADDIGNPLSKEEGYAFLVKRTGSGRDTKYDVSPKRKVYKGDIPEKLWSTQHDLIAYANQADETRLLSTARTMGRLIGIAAPAATMSSLAISSSVSSATASTTSLPGFGTITGHTEGATAVATAHTPAHTPAPGSTSLVDEEILRAAEAEFKPETTQDSDKAPEDGAAAATKSTPAATITASTPADEGLDDLLAELNAL</sequence>
<accession>A0A5U0XKM8</accession>
<feature type="region of interest" description="Disordered" evidence="1">
    <location>
        <begin position="303"/>
        <end position="340"/>
    </location>
</feature>